<dbReference type="Proteomes" id="UP001239111">
    <property type="component" value="Chromosome 3"/>
</dbReference>
<sequence length="133" mass="15604">MHHSDPFHQLHGGLAVLKQKKDESVISFSIRVEQIAQEIPEKATRENRITQNFEKDLERDKIKFFLRRWHWVIKARMEEAESLEDATTQAIGIERGFNLFELDEIFETIEVSKDAKIPQPLETAVRFVEAQKT</sequence>
<gene>
    <name evidence="1" type="ORF">QAD02_002921</name>
</gene>
<reference evidence="1" key="1">
    <citation type="submission" date="2023-04" db="EMBL/GenBank/DDBJ databases">
        <title>A chromosome-level genome assembly of the parasitoid wasp Eretmocerus hayati.</title>
        <authorList>
            <person name="Zhong Y."/>
            <person name="Liu S."/>
            <person name="Liu Y."/>
        </authorList>
    </citation>
    <scope>NUCLEOTIDE SEQUENCE</scope>
    <source>
        <strain evidence="1">ZJU_SS_LIU_2023</strain>
    </source>
</reference>
<evidence type="ECO:0000313" key="2">
    <source>
        <dbReference type="Proteomes" id="UP001239111"/>
    </source>
</evidence>
<dbReference type="EMBL" id="CM056743">
    <property type="protein sequence ID" value="KAJ8671662.1"/>
    <property type="molecule type" value="Genomic_DNA"/>
</dbReference>
<accession>A0ACC2NKP1</accession>
<evidence type="ECO:0000313" key="1">
    <source>
        <dbReference type="EMBL" id="KAJ8671662.1"/>
    </source>
</evidence>
<proteinExistence type="predicted"/>
<name>A0ACC2NKP1_9HYME</name>
<comment type="caution">
    <text evidence="1">The sequence shown here is derived from an EMBL/GenBank/DDBJ whole genome shotgun (WGS) entry which is preliminary data.</text>
</comment>
<organism evidence="1 2">
    <name type="scientific">Eretmocerus hayati</name>
    <dbReference type="NCBI Taxonomy" id="131215"/>
    <lineage>
        <taxon>Eukaryota</taxon>
        <taxon>Metazoa</taxon>
        <taxon>Ecdysozoa</taxon>
        <taxon>Arthropoda</taxon>
        <taxon>Hexapoda</taxon>
        <taxon>Insecta</taxon>
        <taxon>Pterygota</taxon>
        <taxon>Neoptera</taxon>
        <taxon>Endopterygota</taxon>
        <taxon>Hymenoptera</taxon>
        <taxon>Apocrita</taxon>
        <taxon>Proctotrupomorpha</taxon>
        <taxon>Chalcidoidea</taxon>
        <taxon>Aphelinidae</taxon>
        <taxon>Aphelininae</taxon>
        <taxon>Eretmocerus</taxon>
    </lineage>
</organism>
<protein>
    <submittedName>
        <fullName evidence="1">Uncharacterized protein</fullName>
    </submittedName>
</protein>
<keyword evidence="2" id="KW-1185">Reference proteome</keyword>